<reference evidence="1" key="1">
    <citation type="journal article" date="2014" name="Front. Microbiol.">
        <title>High frequency of phylogenetically diverse reductive dehalogenase-homologous genes in deep subseafloor sedimentary metagenomes.</title>
        <authorList>
            <person name="Kawai M."/>
            <person name="Futagami T."/>
            <person name="Toyoda A."/>
            <person name="Takaki Y."/>
            <person name="Nishi S."/>
            <person name="Hori S."/>
            <person name="Arai W."/>
            <person name="Tsubouchi T."/>
            <person name="Morono Y."/>
            <person name="Uchiyama I."/>
            <person name="Ito T."/>
            <person name="Fujiyama A."/>
            <person name="Inagaki F."/>
            <person name="Takami H."/>
        </authorList>
    </citation>
    <scope>NUCLEOTIDE SEQUENCE</scope>
    <source>
        <strain evidence="1">Expedition CK06-06</strain>
    </source>
</reference>
<gene>
    <name evidence="1" type="ORF">S12H4_14075</name>
</gene>
<comment type="caution">
    <text evidence="1">The sequence shown here is derived from an EMBL/GenBank/DDBJ whole genome shotgun (WGS) entry which is preliminary data.</text>
</comment>
<organism evidence="1">
    <name type="scientific">marine sediment metagenome</name>
    <dbReference type="NCBI Taxonomy" id="412755"/>
    <lineage>
        <taxon>unclassified sequences</taxon>
        <taxon>metagenomes</taxon>
        <taxon>ecological metagenomes</taxon>
    </lineage>
</organism>
<feature type="non-terminal residue" evidence="1">
    <location>
        <position position="1"/>
    </location>
</feature>
<sequence length="39" mass="4265">CIAQFVISDQCPGPLKKSILELPFFSTFPLNPGNHKGGY</sequence>
<proteinExistence type="predicted"/>
<accession>X1RG45</accession>
<dbReference type="EMBL" id="BARW01006701">
    <property type="protein sequence ID" value="GAI79588.1"/>
    <property type="molecule type" value="Genomic_DNA"/>
</dbReference>
<evidence type="ECO:0000313" key="1">
    <source>
        <dbReference type="EMBL" id="GAI79588.1"/>
    </source>
</evidence>
<name>X1RG45_9ZZZZ</name>
<protein>
    <submittedName>
        <fullName evidence="1">Uncharacterized protein</fullName>
    </submittedName>
</protein>
<dbReference type="AlphaFoldDB" id="X1RG45"/>